<evidence type="ECO:0000313" key="9">
    <source>
        <dbReference type="Proteomes" id="UP001160142"/>
    </source>
</evidence>
<dbReference type="Gene3D" id="1.10.1740.10">
    <property type="match status" value="1"/>
</dbReference>
<keyword evidence="9" id="KW-1185">Reference proteome</keyword>
<comment type="similarity">
    <text evidence="1">Belongs to the sigma-70 factor family. ECF subfamily.</text>
</comment>
<evidence type="ECO:0000259" key="6">
    <source>
        <dbReference type="Pfam" id="PF04542"/>
    </source>
</evidence>
<dbReference type="NCBIfam" id="TIGR02937">
    <property type="entry name" value="sigma70-ECF"/>
    <property type="match status" value="1"/>
</dbReference>
<dbReference type="Pfam" id="PF08281">
    <property type="entry name" value="Sigma70_r4_2"/>
    <property type="match status" value="1"/>
</dbReference>
<dbReference type="PANTHER" id="PTHR43133:SF25">
    <property type="entry name" value="RNA POLYMERASE SIGMA FACTOR RFAY-RELATED"/>
    <property type="match status" value="1"/>
</dbReference>
<dbReference type="InterPro" id="IPR039425">
    <property type="entry name" value="RNA_pol_sigma-70-like"/>
</dbReference>
<evidence type="ECO:0000256" key="5">
    <source>
        <dbReference type="SAM" id="MobiDB-lite"/>
    </source>
</evidence>
<evidence type="ECO:0000256" key="3">
    <source>
        <dbReference type="ARBA" id="ARBA00023082"/>
    </source>
</evidence>
<feature type="region of interest" description="Disordered" evidence="5">
    <location>
        <begin position="158"/>
        <end position="182"/>
    </location>
</feature>
<feature type="compositionally biased region" description="Basic and acidic residues" evidence="5">
    <location>
        <begin position="164"/>
        <end position="182"/>
    </location>
</feature>
<dbReference type="InterPro" id="IPR013324">
    <property type="entry name" value="RNA_pol_sigma_r3/r4-like"/>
</dbReference>
<evidence type="ECO:0000259" key="7">
    <source>
        <dbReference type="Pfam" id="PF08281"/>
    </source>
</evidence>
<feature type="domain" description="RNA polymerase sigma-70 region 2" evidence="6">
    <location>
        <begin position="21"/>
        <end position="89"/>
    </location>
</feature>
<keyword evidence="3" id="KW-0731">Sigma factor</keyword>
<evidence type="ECO:0000256" key="4">
    <source>
        <dbReference type="ARBA" id="ARBA00023163"/>
    </source>
</evidence>
<comment type="caution">
    <text evidence="8">The sequence shown here is derived from an EMBL/GenBank/DDBJ whole genome shotgun (WGS) entry which is preliminary data.</text>
</comment>
<dbReference type="Gene3D" id="1.10.10.10">
    <property type="entry name" value="Winged helix-like DNA-binding domain superfamily/Winged helix DNA-binding domain"/>
    <property type="match status" value="1"/>
</dbReference>
<dbReference type="InterPro" id="IPR036388">
    <property type="entry name" value="WH-like_DNA-bd_sf"/>
</dbReference>
<dbReference type="InterPro" id="IPR013249">
    <property type="entry name" value="RNA_pol_sigma70_r4_t2"/>
</dbReference>
<proteinExistence type="inferred from homology"/>
<evidence type="ECO:0000313" key="8">
    <source>
        <dbReference type="EMBL" id="MDH6181958.1"/>
    </source>
</evidence>
<dbReference type="CDD" id="cd06171">
    <property type="entry name" value="Sigma70_r4"/>
    <property type="match status" value="1"/>
</dbReference>
<dbReference type="RefSeq" id="WP_322134251.1">
    <property type="nucleotide sequence ID" value="NZ_CP085036.1"/>
</dbReference>
<sequence>MSDEEDWSAAVAGDGEAFGRIYDRHRDRVTRHSLRLVPTPADADDVVAITFMESWRRRDQVRFVDNSVLPWLLVTATNAARNLSRSARRYHALLARLPATEPAPDHAERFDDNDAIAALRTLSAADQRVVALCVLEGLSEREAAAALGVPPGTVKSRLSRAKRRLAERVPRPSFTLKEETES</sequence>
<feature type="domain" description="RNA polymerase sigma factor 70 region 4 type 2" evidence="7">
    <location>
        <begin position="116"/>
        <end position="165"/>
    </location>
</feature>
<dbReference type="InterPro" id="IPR007627">
    <property type="entry name" value="RNA_pol_sigma70_r2"/>
</dbReference>
<keyword evidence="4" id="KW-0804">Transcription</keyword>
<dbReference type="EMBL" id="JARXVQ010000001">
    <property type="protein sequence ID" value="MDH6181958.1"/>
    <property type="molecule type" value="Genomic_DNA"/>
</dbReference>
<dbReference type="InterPro" id="IPR013325">
    <property type="entry name" value="RNA_pol_sigma_r2"/>
</dbReference>
<protein>
    <submittedName>
        <fullName evidence="8">RNA polymerase sigma factor (Sigma-70 family)</fullName>
    </submittedName>
</protein>
<organism evidence="8 9">
    <name type="scientific">Antiquaquibacter oligotrophicus</name>
    <dbReference type="NCBI Taxonomy" id="2880260"/>
    <lineage>
        <taxon>Bacteria</taxon>
        <taxon>Bacillati</taxon>
        <taxon>Actinomycetota</taxon>
        <taxon>Actinomycetes</taxon>
        <taxon>Micrococcales</taxon>
        <taxon>Microbacteriaceae</taxon>
        <taxon>Antiquaquibacter</taxon>
    </lineage>
</organism>
<dbReference type="Proteomes" id="UP001160142">
    <property type="component" value="Unassembled WGS sequence"/>
</dbReference>
<gene>
    <name evidence="8" type="ORF">M2152_002140</name>
</gene>
<dbReference type="SUPFAM" id="SSF88946">
    <property type="entry name" value="Sigma2 domain of RNA polymerase sigma factors"/>
    <property type="match status" value="1"/>
</dbReference>
<evidence type="ECO:0000256" key="1">
    <source>
        <dbReference type="ARBA" id="ARBA00010641"/>
    </source>
</evidence>
<keyword evidence="2" id="KW-0805">Transcription regulation</keyword>
<dbReference type="PANTHER" id="PTHR43133">
    <property type="entry name" value="RNA POLYMERASE ECF-TYPE SIGMA FACTO"/>
    <property type="match status" value="1"/>
</dbReference>
<dbReference type="InterPro" id="IPR014284">
    <property type="entry name" value="RNA_pol_sigma-70_dom"/>
</dbReference>
<dbReference type="SUPFAM" id="SSF88659">
    <property type="entry name" value="Sigma3 and sigma4 domains of RNA polymerase sigma factors"/>
    <property type="match status" value="1"/>
</dbReference>
<reference evidence="8 9" key="1">
    <citation type="submission" date="2023-04" db="EMBL/GenBank/DDBJ databases">
        <title>Genome Encyclopedia of Bacteria and Archaea VI: Functional Genomics of Type Strains.</title>
        <authorList>
            <person name="Whitman W."/>
        </authorList>
    </citation>
    <scope>NUCLEOTIDE SEQUENCE [LARGE SCALE GENOMIC DNA]</scope>
    <source>
        <strain evidence="8 9">SG_E_30_P1</strain>
    </source>
</reference>
<accession>A0ABT6KR50</accession>
<name>A0ABT6KR50_9MICO</name>
<evidence type="ECO:0000256" key="2">
    <source>
        <dbReference type="ARBA" id="ARBA00023015"/>
    </source>
</evidence>
<dbReference type="Pfam" id="PF04542">
    <property type="entry name" value="Sigma70_r2"/>
    <property type="match status" value="1"/>
</dbReference>